<keyword evidence="1" id="KW-0175">Coiled coil</keyword>
<dbReference type="EMBL" id="JAZAVK010000029">
    <property type="protein sequence ID" value="KAK7429385.1"/>
    <property type="molecule type" value="Genomic_DNA"/>
</dbReference>
<evidence type="ECO:0000259" key="3">
    <source>
        <dbReference type="Pfam" id="PF01636"/>
    </source>
</evidence>
<evidence type="ECO:0000313" key="4">
    <source>
        <dbReference type="EMBL" id="KAK7429385.1"/>
    </source>
</evidence>
<proteinExistence type="predicted"/>
<evidence type="ECO:0000313" key="5">
    <source>
        <dbReference type="Proteomes" id="UP001498421"/>
    </source>
</evidence>
<dbReference type="InterPro" id="IPR002575">
    <property type="entry name" value="Aminoglycoside_PTrfase"/>
</dbReference>
<accession>A0ABR1I7D9</accession>
<comment type="caution">
    <text evidence="4">The sequence shown here is derived from an EMBL/GenBank/DDBJ whole genome shotgun (WGS) entry which is preliminary data.</text>
</comment>
<organism evidence="4 5">
    <name type="scientific">Neonectria magnoliae</name>
    <dbReference type="NCBI Taxonomy" id="2732573"/>
    <lineage>
        <taxon>Eukaryota</taxon>
        <taxon>Fungi</taxon>
        <taxon>Dikarya</taxon>
        <taxon>Ascomycota</taxon>
        <taxon>Pezizomycotina</taxon>
        <taxon>Sordariomycetes</taxon>
        <taxon>Hypocreomycetidae</taxon>
        <taxon>Hypocreales</taxon>
        <taxon>Nectriaceae</taxon>
        <taxon>Neonectria</taxon>
    </lineage>
</organism>
<reference evidence="4 5" key="1">
    <citation type="journal article" date="2025" name="Microbiol. Resour. Announc.">
        <title>Draft genome sequences for Neonectria magnoliae and Neonectria punicea, canker pathogens of Liriodendron tulipifera and Acer saccharum in West Virginia.</title>
        <authorList>
            <person name="Petronek H.M."/>
            <person name="Kasson M.T."/>
            <person name="Metheny A.M."/>
            <person name="Stauder C.M."/>
            <person name="Lovett B."/>
            <person name="Lynch S.C."/>
            <person name="Garnas J.R."/>
            <person name="Kasson L.R."/>
            <person name="Stajich J.E."/>
        </authorList>
    </citation>
    <scope>NUCLEOTIDE SEQUENCE [LARGE SCALE GENOMIC DNA]</scope>
    <source>
        <strain evidence="4 5">NRRL 64651</strain>
    </source>
</reference>
<dbReference type="Proteomes" id="UP001498421">
    <property type="component" value="Unassembled WGS sequence"/>
</dbReference>
<gene>
    <name evidence="4" type="ORF">QQZ08_003977</name>
</gene>
<dbReference type="PANTHER" id="PTHR21310">
    <property type="entry name" value="AMINOGLYCOSIDE PHOSPHOTRANSFERASE-RELATED-RELATED"/>
    <property type="match status" value="1"/>
</dbReference>
<feature type="coiled-coil region" evidence="1">
    <location>
        <begin position="148"/>
        <end position="176"/>
    </location>
</feature>
<evidence type="ECO:0000256" key="1">
    <source>
        <dbReference type="SAM" id="Coils"/>
    </source>
</evidence>
<name>A0ABR1I7D9_9HYPO</name>
<feature type="domain" description="Aminoglycoside phosphotransferase" evidence="3">
    <location>
        <begin position="8"/>
        <end position="237"/>
    </location>
</feature>
<protein>
    <recommendedName>
        <fullName evidence="3">Aminoglycoside phosphotransferase domain-containing protein</fullName>
    </recommendedName>
</protein>
<dbReference type="InterPro" id="IPR011009">
    <property type="entry name" value="Kinase-like_dom_sf"/>
</dbReference>
<dbReference type="PANTHER" id="PTHR21310:SF13">
    <property type="entry name" value="AMINOGLYCOSIDE PHOSPHOTRANSFERASE DOMAIN-CONTAINING PROTEIN"/>
    <property type="match status" value="1"/>
</dbReference>
<sequence>MRVSLPVDPPHKTAGEVATLRWIGRFTKVPVPDIIAFDDSSDNEIGFEWILMQLMPGTSAYSRWRKMPLAAKKALVEQVADYQAQIAKATQDTTSFRGIGTLHHAPQEPGTEVTSFAPGRIVSRQFFSGQHFDYDIPRGPFRSSHDWLDTYIRIIVKEQQAVAEEEEEEEQKADAEYSQMVASRLAVLPPKIFPVIQNPPERTVLWHDDLSLSNILVDDEGAITAVIDWECVSTMPYWVATEMPGFLIGTQREQEPIRDDYGDESPEEAEAARTEDGDDYLDNEGKDELYWIHLMEHEQTLLRKAYMDRMRVVWPSWDTEVADRALKVDFLGAVDRCAFGFDLKGLERWIDAIERGEFPALQVILEPALV</sequence>
<feature type="region of interest" description="Disordered" evidence="2">
    <location>
        <begin position="252"/>
        <end position="279"/>
    </location>
</feature>
<dbReference type="Pfam" id="PF01636">
    <property type="entry name" value="APH"/>
    <property type="match status" value="1"/>
</dbReference>
<dbReference type="Gene3D" id="3.90.1200.10">
    <property type="match status" value="1"/>
</dbReference>
<keyword evidence="5" id="KW-1185">Reference proteome</keyword>
<dbReference type="InterPro" id="IPR051678">
    <property type="entry name" value="AGP_Transferase"/>
</dbReference>
<evidence type="ECO:0000256" key="2">
    <source>
        <dbReference type="SAM" id="MobiDB-lite"/>
    </source>
</evidence>
<dbReference type="SUPFAM" id="SSF56112">
    <property type="entry name" value="Protein kinase-like (PK-like)"/>
    <property type="match status" value="1"/>
</dbReference>